<keyword evidence="2" id="KW-0378">Hydrolase</keyword>
<name>A0A1Y1W499_9FUNG</name>
<evidence type="ECO:0000313" key="3">
    <source>
        <dbReference type="Proteomes" id="UP000193922"/>
    </source>
</evidence>
<dbReference type="Pfam" id="PF01764">
    <property type="entry name" value="Lipase_3"/>
    <property type="match status" value="1"/>
</dbReference>
<feature type="non-terminal residue" evidence="2">
    <location>
        <position position="201"/>
    </location>
</feature>
<dbReference type="PANTHER" id="PTHR45856:SF25">
    <property type="entry name" value="FUNGAL LIPASE-LIKE DOMAIN-CONTAINING PROTEIN"/>
    <property type="match status" value="1"/>
</dbReference>
<dbReference type="PANTHER" id="PTHR45856">
    <property type="entry name" value="ALPHA/BETA-HYDROLASES SUPERFAMILY PROTEIN"/>
    <property type="match status" value="1"/>
</dbReference>
<organism evidence="2 3">
    <name type="scientific">Linderina pennispora</name>
    <dbReference type="NCBI Taxonomy" id="61395"/>
    <lineage>
        <taxon>Eukaryota</taxon>
        <taxon>Fungi</taxon>
        <taxon>Fungi incertae sedis</taxon>
        <taxon>Zoopagomycota</taxon>
        <taxon>Kickxellomycotina</taxon>
        <taxon>Kickxellomycetes</taxon>
        <taxon>Kickxellales</taxon>
        <taxon>Kickxellaceae</taxon>
        <taxon>Linderina</taxon>
    </lineage>
</organism>
<dbReference type="RefSeq" id="XP_040742111.1">
    <property type="nucleotide sequence ID" value="XM_040884301.1"/>
</dbReference>
<comment type="caution">
    <text evidence="2">The sequence shown here is derived from an EMBL/GenBank/DDBJ whole genome shotgun (WGS) entry which is preliminary data.</text>
</comment>
<evidence type="ECO:0000259" key="1">
    <source>
        <dbReference type="Pfam" id="PF01764"/>
    </source>
</evidence>
<dbReference type="InterPro" id="IPR002921">
    <property type="entry name" value="Fungal_lipase-type"/>
</dbReference>
<dbReference type="GO" id="GO:0016787">
    <property type="term" value="F:hydrolase activity"/>
    <property type="evidence" value="ECO:0007669"/>
    <property type="project" value="UniProtKB-KW"/>
</dbReference>
<evidence type="ECO:0000313" key="2">
    <source>
        <dbReference type="EMBL" id="ORX68297.1"/>
    </source>
</evidence>
<gene>
    <name evidence="2" type="ORF">DL89DRAFT_215945</name>
</gene>
<sequence>STGFIAHNPNSKEIFVVYRGSYTLEDWLEDFTFIQVPSPIPVPGSLMHTGFLTAYRANHRQVKDTLEKLLATYPDYTLIVSGHSLGGGEAAVAATDFAITKPAWIPRMKLITFGQPRVGNIVHAKWLSQQKFPIFRVVNRGDPVPHVPTIAMNYYHEAQQVWYDLSGKVNFCGRDGDSSTCSDSVPLSKWSWNQHNEYPGL</sequence>
<dbReference type="EMBL" id="MCFD01000010">
    <property type="protein sequence ID" value="ORX68297.1"/>
    <property type="molecule type" value="Genomic_DNA"/>
</dbReference>
<accession>A0A1Y1W499</accession>
<dbReference type="AlphaFoldDB" id="A0A1Y1W499"/>
<dbReference type="SUPFAM" id="SSF53474">
    <property type="entry name" value="alpha/beta-Hydrolases"/>
    <property type="match status" value="1"/>
</dbReference>
<dbReference type="Gene3D" id="3.40.50.1820">
    <property type="entry name" value="alpha/beta hydrolase"/>
    <property type="match status" value="1"/>
</dbReference>
<dbReference type="InterPro" id="IPR029058">
    <property type="entry name" value="AB_hydrolase_fold"/>
</dbReference>
<feature type="domain" description="Fungal lipase-type" evidence="1">
    <location>
        <begin position="15"/>
        <end position="150"/>
    </location>
</feature>
<proteinExistence type="predicted"/>
<protein>
    <submittedName>
        <fullName evidence="2">Alpha/beta-hydrolase</fullName>
    </submittedName>
</protein>
<reference evidence="2 3" key="1">
    <citation type="submission" date="2016-07" db="EMBL/GenBank/DDBJ databases">
        <title>Pervasive Adenine N6-methylation of Active Genes in Fungi.</title>
        <authorList>
            <consortium name="DOE Joint Genome Institute"/>
            <person name="Mondo S.J."/>
            <person name="Dannebaum R.O."/>
            <person name="Kuo R.C."/>
            <person name="Labutti K."/>
            <person name="Haridas S."/>
            <person name="Kuo A."/>
            <person name="Salamov A."/>
            <person name="Ahrendt S.R."/>
            <person name="Lipzen A."/>
            <person name="Sullivan W."/>
            <person name="Andreopoulos W.B."/>
            <person name="Clum A."/>
            <person name="Lindquist E."/>
            <person name="Daum C."/>
            <person name="Ramamoorthy G.K."/>
            <person name="Gryganskyi A."/>
            <person name="Culley D."/>
            <person name="Magnuson J.K."/>
            <person name="James T.Y."/>
            <person name="O'Malley M.A."/>
            <person name="Stajich J.E."/>
            <person name="Spatafora J.W."/>
            <person name="Visel A."/>
            <person name="Grigoriev I.V."/>
        </authorList>
    </citation>
    <scope>NUCLEOTIDE SEQUENCE [LARGE SCALE GENOMIC DNA]</scope>
    <source>
        <strain evidence="2 3">ATCC 12442</strain>
    </source>
</reference>
<feature type="non-terminal residue" evidence="2">
    <location>
        <position position="1"/>
    </location>
</feature>
<dbReference type="OrthoDB" id="426718at2759"/>
<dbReference type="CDD" id="cd00519">
    <property type="entry name" value="Lipase_3"/>
    <property type="match status" value="1"/>
</dbReference>
<dbReference type="Proteomes" id="UP000193922">
    <property type="component" value="Unassembled WGS sequence"/>
</dbReference>
<keyword evidence="3" id="KW-1185">Reference proteome</keyword>
<dbReference type="GeneID" id="63800949"/>
<dbReference type="GO" id="GO:0006629">
    <property type="term" value="P:lipid metabolic process"/>
    <property type="evidence" value="ECO:0007669"/>
    <property type="project" value="InterPro"/>
</dbReference>
<dbReference type="InterPro" id="IPR051218">
    <property type="entry name" value="Sec_MonoDiacylglyc_Lipase"/>
</dbReference>